<dbReference type="InterPro" id="IPR001245">
    <property type="entry name" value="Ser-Thr/Tyr_kinase_cat_dom"/>
</dbReference>
<dbReference type="SMART" id="SM00220">
    <property type="entry name" value="S_TKc"/>
    <property type="match status" value="1"/>
</dbReference>
<evidence type="ECO:0000259" key="15">
    <source>
        <dbReference type="PROSITE" id="PS50011"/>
    </source>
</evidence>
<keyword evidence="5" id="KW-0732">Signal</keyword>
<dbReference type="Gene3D" id="3.30.200.20">
    <property type="entry name" value="Phosphorylase Kinase, domain 1"/>
    <property type="match status" value="1"/>
</dbReference>
<dbReference type="Pfam" id="PF01657">
    <property type="entry name" value="Stress-antifung"/>
    <property type="match status" value="2"/>
</dbReference>
<dbReference type="Proteomes" id="UP001163823">
    <property type="component" value="Chromosome 13"/>
</dbReference>
<feature type="transmembrane region" description="Helical" evidence="14">
    <location>
        <begin position="246"/>
        <end position="270"/>
    </location>
</feature>
<keyword evidence="18" id="KW-1185">Reference proteome</keyword>
<dbReference type="CDD" id="cd23509">
    <property type="entry name" value="Gnk2-like"/>
    <property type="match status" value="2"/>
</dbReference>
<evidence type="ECO:0000256" key="12">
    <source>
        <dbReference type="ARBA" id="ARBA00023170"/>
    </source>
</evidence>
<dbReference type="EMBL" id="JARAOO010000013">
    <property type="protein sequence ID" value="KAJ7946222.1"/>
    <property type="molecule type" value="Genomic_DNA"/>
</dbReference>
<evidence type="ECO:0000256" key="1">
    <source>
        <dbReference type="ARBA" id="ARBA00004167"/>
    </source>
</evidence>
<evidence type="ECO:0000256" key="8">
    <source>
        <dbReference type="ARBA" id="ARBA00022777"/>
    </source>
</evidence>
<keyword evidence="13" id="KW-0325">Glycoprotein</keyword>
<keyword evidence="6" id="KW-0677">Repeat</keyword>
<dbReference type="FunFam" id="3.30.200.20:FF:000727">
    <property type="entry name" value="Cysteine-rich RLK (RECEPTOR-like protein kinase) 23"/>
    <property type="match status" value="1"/>
</dbReference>
<dbReference type="FunFam" id="3.30.430.20:FF:000002">
    <property type="entry name" value="Cysteine-rich receptor-like protein kinase 10"/>
    <property type="match status" value="1"/>
</dbReference>
<dbReference type="GO" id="GO:0042742">
    <property type="term" value="P:defense response to bacterium"/>
    <property type="evidence" value="ECO:0007669"/>
    <property type="project" value="TreeGrafter"/>
</dbReference>
<evidence type="ECO:0000256" key="7">
    <source>
        <dbReference type="ARBA" id="ARBA00022741"/>
    </source>
</evidence>
<accession>A0AAD7KUQ7</accession>
<evidence type="ECO:0000256" key="10">
    <source>
        <dbReference type="ARBA" id="ARBA00022989"/>
    </source>
</evidence>
<reference evidence="17" key="1">
    <citation type="journal article" date="2023" name="Science">
        <title>Elucidation of the pathway for biosynthesis of saponin adjuvants from the soapbark tree.</title>
        <authorList>
            <person name="Reed J."/>
            <person name="Orme A."/>
            <person name="El-Demerdash A."/>
            <person name="Owen C."/>
            <person name="Martin L.B.B."/>
            <person name="Misra R.C."/>
            <person name="Kikuchi S."/>
            <person name="Rejzek M."/>
            <person name="Martin A.C."/>
            <person name="Harkess A."/>
            <person name="Leebens-Mack J."/>
            <person name="Louveau T."/>
            <person name="Stephenson M.J."/>
            <person name="Osbourn A."/>
        </authorList>
    </citation>
    <scope>NUCLEOTIDE SEQUENCE</scope>
    <source>
        <strain evidence="17">S10</strain>
    </source>
</reference>
<gene>
    <name evidence="17" type="ORF">O6P43_031185</name>
</gene>
<keyword evidence="4 14" id="KW-0812">Transmembrane</keyword>
<evidence type="ECO:0000256" key="2">
    <source>
        <dbReference type="ARBA" id="ARBA00022527"/>
    </source>
</evidence>
<evidence type="ECO:0000313" key="17">
    <source>
        <dbReference type="EMBL" id="KAJ7946222.1"/>
    </source>
</evidence>
<feature type="domain" description="Gnk2-homologous" evidence="16">
    <location>
        <begin position="113"/>
        <end position="222"/>
    </location>
</feature>
<evidence type="ECO:0000313" key="18">
    <source>
        <dbReference type="Proteomes" id="UP001163823"/>
    </source>
</evidence>
<evidence type="ECO:0000256" key="13">
    <source>
        <dbReference type="ARBA" id="ARBA00023180"/>
    </source>
</evidence>
<dbReference type="InterPro" id="IPR008271">
    <property type="entry name" value="Ser/Thr_kinase_AS"/>
</dbReference>
<feature type="domain" description="Gnk2-homologous" evidence="16">
    <location>
        <begin position="4"/>
        <end position="108"/>
    </location>
</feature>
<keyword evidence="10 14" id="KW-1133">Transmembrane helix</keyword>
<name>A0AAD7KUQ7_QUISA</name>
<keyword evidence="2" id="KW-0723">Serine/threonine-protein kinase</keyword>
<dbReference type="Pfam" id="PF07714">
    <property type="entry name" value="PK_Tyr_Ser-Thr"/>
    <property type="match status" value="1"/>
</dbReference>
<evidence type="ECO:0000256" key="5">
    <source>
        <dbReference type="ARBA" id="ARBA00022729"/>
    </source>
</evidence>
<dbReference type="InterPro" id="IPR011009">
    <property type="entry name" value="Kinase-like_dom_sf"/>
</dbReference>
<keyword evidence="8" id="KW-0418">Kinase</keyword>
<dbReference type="PANTHER" id="PTHR27002">
    <property type="entry name" value="RECEPTOR-LIKE SERINE/THREONINE-PROTEIN KINASE SD1-8"/>
    <property type="match status" value="1"/>
</dbReference>
<dbReference type="Gene3D" id="1.10.510.10">
    <property type="entry name" value="Transferase(Phosphotransferase) domain 1"/>
    <property type="match status" value="1"/>
</dbReference>
<keyword evidence="12 17" id="KW-0675">Receptor</keyword>
<protein>
    <submittedName>
        <fullName evidence="17">Cysteine-rich receptor-kinase-like protein</fullName>
    </submittedName>
</protein>
<dbReference type="InterPro" id="IPR000719">
    <property type="entry name" value="Prot_kinase_dom"/>
</dbReference>
<comment type="caution">
    <text evidence="17">The sequence shown here is derived from an EMBL/GenBank/DDBJ whole genome shotgun (WGS) entry which is preliminary data.</text>
</comment>
<dbReference type="PROSITE" id="PS50011">
    <property type="entry name" value="PROTEIN_KINASE_DOM"/>
    <property type="match status" value="1"/>
</dbReference>
<dbReference type="GO" id="GO:0005524">
    <property type="term" value="F:ATP binding"/>
    <property type="evidence" value="ECO:0007669"/>
    <property type="project" value="UniProtKB-KW"/>
</dbReference>
<dbReference type="PROSITE" id="PS51473">
    <property type="entry name" value="GNK2"/>
    <property type="match status" value="2"/>
</dbReference>
<dbReference type="PROSITE" id="PS00108">
    <property type="entry name" value="PROTEIN_KINASE_ST"/>
    <property type="match status" value="1"/>
</dbReference>
<dbReference type="FunFam" id="1.10.510.10:FF:000129">
    <property type="entry name" value="cysteine-rich receptor-like protein kinase 10"/>
    <property type="match status" value="1"/>
</dbReference>
<dbReference type="SUPFAM" id="SSF56112">
    <property type="entry name" value="Protein kinase-like (PK-like)"/>
    <property type="match status" value="1"/>
</dbReference>
<dbReference type="GO" id="GO:0004674">
    <property type="term" value="F:protein serine/threonine kinase activity"/>
    <property type="evidence" value="ECO:0007669"/>
    <property type="project" value="UniProtKB-KW"/>
</dbReference>
<keyword evidence="3" id="KW-0808">Transferase</keyword>
<keyword evidence="11 14" id="KW-0472">Membrane</keyword>
<evidence type="ECO:0000256" key="6">
    <source>
        <dbReference type="ARBA" id="ARBA00022737"/>
    </source>
</evidence>
<evidence type="ECO:0000256" key="4">
    <source>
        <dbReference type="ARBA" id="ARBA00022692"/>
    </source>
</evidence>
<keyword evidence="7" id="KW-0547">Nucleotide-binding</keyword>
<dbReference type="Gene3D" id="3.30.430.20">
    <property type="entry name" value="Gnk2 domain, C-X8-C-X2-C motif"/>
    <property type="match status" value="2"/>
</dbReference>
<evidence type="ECO:0000256" key="11">
    <source>
        <dbReference type="ARBA" id="ARBA00023136"/>
    </source>
</evidence>
<evidence type="ECO:0000256" key="14">
    <source>
        <dbReference type="SAM" id="Phobius"/>
    </source>
</evidence>
<sequence length="635" mass="71290">MELPLTPPITVKTQLAPEEAHFQPILIPSLPLFPPEPLSQTGFYEIAIADYTPDIVHGLFLCRGDINTTLCQNFVSVAAKQILRLCPVETDSIIWYDECMIRYANSDQFYDNIDPRIELSEPKNISGADLYQFNQFLATMLDRLAKKAANSRLGIKFATDEAKFTNSHTLYGLAQCTPDLTVYNCIKCFQKAMELLPSCCDGKQGGRLLLPRCNIRYELYPFYINAPLSTALPPGAPLHASGKRNIVIVSIVVPIVGSVALLIVSCYFILRKANRKCNALQKQAVGNAITTIDSLQFDFSTIEAATNGFSNQNKTGQGGSSVVYKGTLPNGQEIAVKRLLESSFQGGVVFRNEAAVVSRLQHRNLVGLLGFCLEGQEKILVYEYIPNKNLDHFLFDHEKQKELDWSRRYKIIVGIVRGILYLHEESRLSIIHRDIKASNVLLDANMNPKISDFGMAKIFHVDQAQEDTTNVVGTYGYMSPEYAMHGQFSVKSDVFSFGVLVLEIISGKRNSSFHHSHHGDNLLSYAWKCWRNQTPLEFLDPTLRGSHSRSEVIKCIHIGLVCVQENPAHRPSMATIDLMLNSHSFTLPLPRRPTYFPRGRTMPNMLTHEMDSDQSTSTSIHYSINEVSITDVYPR</sequence>
<dbReference type="GO" id="GO:0005886">
    <property type="term" value="C:plasma membrane"/>
    <property type="evidence" value="ECO:0007669"/>
    <property type="project" value="TreeGrafter"/>
</dbReference>
<proteinExistence type="predicted"/>
<dbReference type="PANTHER" id="PTHR27002:SF729">
    <property type="entry name" value="CYSTEINE-RICH RECEPTOR-KINASE-LIKE PROTEIN"/>
    <property type="match status" value="1"/>
</dbReference>
<dbReference type="AlphaFoldDB" id="A0AAD7KUQ7"/>
<comment type="subcellular location">
    <subcellularLocation>
        <location evidence="1">Membrane</location>
        <topology evidence="1">Single-pass membrane protein</topology>
    </subcellularLocation>
</comment>
<dbReference type="InterPro" id="IPR038408">
    <property type="entry name" value="GNK2_sf"/>
</dbReference>
<evidence type="ECO:0000256" key="9">
    <source>
        <dbReference type="ARBA" id="ARBA00022840"/>
    </source>
</evidence>
<evidence type="ECO:0000259" key="16">
    <source>
        <dbReference type="PROSITE" id="PS51473"/>
    </source>
</evidence>
<feature type="domain" description="Protein kinase" evidence="15">
    <location>
        <begin position="309"/>
        <end position="586"/>
    </location>
</feature>
<dbReference type="InterPro" id="IPR002902">
    <property type="entry name" value="GNK2"/>
</dbReference>
<evidence type="ECO:0000256" key="3">
    <source>
        <dbReference type="ARBA" id="ARBA00022679"/>
    </source>
</evidence>
<dbReference type="CDD" id="cd14066">
    <property type="entry name" value="STKc_IRAK"/>
    <property type="match status" value="1"/>
</dbReference>
<keyword evidence="9" id="KW-0067">ATP-binding</keyword>
<organism evidence="17 18">
    <name type="scientific">Quillaja saponaria</name>
    <name type="common">Soap bark tree</name>
    <dbReference type="NCBI Taxonomy" id="32244"/>
    <lineage>
        <taxon>Eukaryota</taxon>
        <taxon>Viridiplantae</taxon>
        <taxon>Streptophyta</taxon>
        <taxon>Embryophyta</taxon>
        <taxon>Tracheophyta</taxon>
        <taxon>Spermatophyta</taxon>
        <taxon>Magnoliopsida</taxon>
        <taxon>eudicotyledons</taxon>
        <taxon>Gunneridae</taxon>
        <taxon>Pentapetalae</taxon>
        <taxon>rosids</taxon>
        <taxon>fabids</taxon>
        <taxon>Fabales</taxon>
        <taxon>Quillajaceae</taxon>
        <taxon>Quillaja</taxon>
    </lineage>
</organism>